<dbReference type="SUPFAM" id="SSF47384">
    <property type="entry name" value="Homodimeric domain of signal transducing histidine kinase"/>
    <property type="match status" value="1"/>
</dbReference>
<feature type="domain" description="HAMP" evidence="12">
    <location>
        <begin position="82"/>
        <end position="134"/>
    </location>
</feature>
<protein>
    <recommendedName>
        <fullName evidence="3">histidine kinase</fullName>
        <ecNumber evidence="3">2.7.13.3</ecNumber>
    </recommendedName>
</protein>
<evidence type="ECO:0000256" key="6">
    <source>
        <dbReference type="ARBA" id="ARBA00022679"/>
    </source>
</evidence>
<evidence type="ECO:0000259" key="12">
    <source>
        <dbReference type="PROSITE" id="PS50885"/>
    </source>
</evidence>
<evidence type="ECO:0000256" key="1">
    <source>
        <dbReference type="ARBA" id="ARBA00000085"/>
    </source>
</evidence>
<dbReference type="InterPro" id="IPR005467">
    <property type="entry name" value="His_kinase_dom"/>
</dbReference>
<sequence length="347" mass="36872">MREAAPPAARVPLPRRLYVRLYLALLASLLLAAFLFALAHLAFDPVAAGLAVVGPGMHLAGLAVMLALIALAVATVAYPVVRRLTRRLERLQDSVHAWGEGQLATRVPVEGDDEVARLAASFNDAATRIEALVRAQKSLLANASHELRSPLARIRMAAELAAGQVPPAVASELRRNVAELDQLIDEVLLASRLEAVGIGAALAEEVDLTGILAEECARAGAQLQARALGMTGDPRLLRRMVRNLLENAVRYGAGSAVEVGLEEVQGMLRLEVRDAGPGIPEGERERVFEPFYRVAGASEAAGGVGLGLNLVRQIARHHGGDAQCLANGQAGCCFRVTLPRLLTQRCS</sequence>
<gene>
    <name evidence="13" type="ORF">NX773_13885</name>
</gene>
<evidence type="ECO:0000256" key="2">
    <source>
        <dbReference type="ARBA" id="ARBA00004651"/>
    </source>
</evidence>
<dbReference type="CDD" id="cd00082">
    <property type="entry name" value="HisKA"/>
    <property type="match status" value="1"/>
</dbReference>
<keyword evidence="14" id="KW-1185">Reference proteome</keyword>
<dbReference type="Gene3D" id="1.10.287.130">
    <property type="match status" value="1"/>
</dbReference>
<name>A0ABT2BN05_9BURK</name>
<keyword evidence="4" id="KW-1003">Cell membrane</keyword>
<dbReference type="SMART" id="SM00388">
    <property type="entry name" value="HisKA"/>
    <property type="match status" value="1"/>
</dbReference>
<keyword evidence="10" id="KW-0812">Transmembrane</keyword>
<feature type="domain" description="Histidine kinase" evidence="11">
    <location>
        <begin position="142"/>
        <end position="342"/>
    </location>
</feature>
<accession>A0ABT2BN05</accession>
<dbReference type="PANTHER" id="PTHR44936:SF10">
    <property type="entry name" value="SENSOR PROTEIN RSTB"/>
    <property type="match status" value="1"/>
</dbReference>
<dbReference type="EMBL" id="JANUGV010000003">
    <property type="protein sequence ID" value="MCS0609258.1"/>
    <property type="molecule type" value="Genomic_DNA"/>
</dbReference>
<dbReference type="InterPro" id="IPR004358">
    <property type="entry name" value="Sig_transdc_His_kin-like_C"/>
</dbReference>
<evidence type="ECO:0000313" key="13">
    <source>
        <dbReference type="EMBL" id="MCS0609258.1"/>
    </source>
</evidence>
<dbReference type="Proteomes" id="UP001205861">
    <property type="component" value="Unassembled WGS sequence"/>
</dbReference>
<dbReference type="InterPro" id="IPR003661">
    <property type="entry name" value="HisK_dim/P_dom"/>
</dbReference>
<evidence type="ECO:0000313" key="14">
    <source>
        <dbReference type="Proteomes" id="UP001205861"/>
    </source>
</evidence>
<keyword evidence="10" id="KW-1133">Transmembrane helix</keyword>
<dbReference type="RefSeq" id="WP_258856917.1">
    <property type="nucleotide sequence ID" value="NZ_JANUGV010000003.1"/>
</dbReference>
<dbReference type="PROSITE" id="PS50109">
    <property type="entry name" value="HIS_KIN"/>
    <property type="match status" value="1"/>
</dbReference>
<proteinExistence type="predicted"/>
<dbReference type="CDD" id="cd06225">
    <property type="entry name" value="HAMP"/>
    <property type="match status" value="1"/>
</dbReference>
<comment type="catalytic activity">
    <reaction evidence="1">
        <text>ATP + protein L-histidine = ADP + protein N-phospho-L-histidine.</text>
        <dbReference type="EC" id="2.7.13.3"/>
    </reaction>
</comment>
<keyword evidence="10" id="KW-0472">Membrane</keyword>
<dbReference type="InterPro" id="IPR036890">
    <property type="entry name" value="HATPase_C_sf"/>
</dbReference>
<evidence type="ECO:0000256" key="7">
    <source>
        <dbReference type="ARBA" id="ARBA00022741"/>
    </source>
</evidence>
<dbReference type="GO" id="GO:0016301">
    <property type="term" value="F:kinase activity"/>
    <property type="evidence" value="ECO:0007669"/>
    <property type="project" value="UniProtKB-KW"/>
</dbReference>
<comment type="caution">
    <text evidence="13">The sequence shown here is derived from an EMBL/GenBank/DDBJ whole genome shotgun (WGS) entry which is preliminary data.</text>
</comment>
<keyword evidence="7" id="KW-0547">Nucleotide-binding</keyword>
<dbReference type="Pfam" id="PF00512">
    <property type="entry name" value="HisKA"/>
    <property type="match status" value="1"/>
</dbReference>
<evidence type="ECO:0000256" key="10">
    <source>
        <dbReference type="SAM" id="Phobius"/>
    </source>
</evidence>
<dbReference type="CDD" id="cd00075">
    <property type="entry name" value="HATPase"/>
    <property type="match status" value="1"/>
</dbReference>
<reference evidence="13 14" key="1">
    <citation type="submission" date="2022-08" db="EMBL/GenBank/DDBJ databases">
        <title>Reclassification of Massilia species as members of the genera Telluria, Duganella, Pseudoduganella, Mokoshia gen. nov. and Zemynaea gen. nov. using orthogonal and non-orthogonal genome-based approaches.</title>
        <authorList>
            <person name="Bowman J.P."/>
        </authorList>
    </citation>
    <scope>NUCLEOTIDE SEQUENCE [LARGE SCALE GENOMIC DNA]</scope>
    <source>
        <strain evidence="13 14">JCM 31607</strain>
    </source>
</reference>
<keyword evidence="6" id="KW-0808">Transferase</keyword>
<keyword evidence="5" id="KW-0597">Phosphoprotein</keyword>
<dbReference type="InterPro" id="IPR003660">
    <property type="entry name" value="HAMP_dom"/>
</dbReference>
<dbReference type="Pfam" id="PF00672">
    <property type="entry name" value="HAMP"/>
    <property type="match status" value="1"/>
</dbReference>
<keyword evidence="8 13" id="KW-0418">Kinase</keyword>
<dbReference type="SUPFAM" id="SSF158472">
    <property type="entry name" value="HAMP domain-like"/>
    <property type="match status" value="1"/>
</dbReference>
<dbReference type="Gene3D" id="3.30.565.10">
    <property type="entry name" value="Histidine kinase-like ATPase, C-terminal domain"/>
    <property type="match status" value="1"/>
</dbReference>
<feature type="transmembrane region" description="Helical" evidence="10">
    <location>
        <begin position="59"/>
        <end position="81"/>
    </location>
</feature>
<organism evidence="13 14">
    <name type="scientific">Massilia solisilvae</name>
    <dbReference type="NCBI Taxonomy" id="1811225"/>
    <lineage>
        <taxon>Bacteria</taxon>
        <taxon>Pseudomonadati</taxon>
        <taxon>Pseudomonadota</taxon>
        <taxon>Betaproteobacteria</taxon>
        <taxon>Burkholderiales</taxon>
        <taxon>Oxalobacteraceae</taxon>
        <taxon>Telluria group</taxon>
        <taxon>Massilia</taxon>
    </lineage>
</organism>
<evidence type="ECO:0000256" key="5">
    <source>
        <dbReference type="ARBA" id="ARBA00022553"/>
    </source>
</evidence>
<dbReference type="Pfam" id="PF02518">
    <property type="entry name" value="HATPase_c"/>
    <property type="match status" value="1"/>
</dbReference>
<dbReference type="PRINTS" id="PR00344">
    <property type="entry name" value="BCTRLSENSOR"/>
</dbReference>
<keyword evidence="9" id="KW-0067">ATP-binding</keyword>
<evidence type="ECO:0000256" key="8">
    <source>
        <dbReference type="ARBA" id="ARBA00022777"/>
    </source>
</evidence>
<dbReference type="SMART" id="SM00304">
    <property type="entry name" value="HAMP"/>
    <property type="match status" value="1"/>
</dbReference>
<dbReference type="InterPro" id="IPR050980">
    <property type="entry name" value="2C_sensor_his_kinase"/>
</dbReference>
<dbReference type="SUPFAM" id="SSF55874">
    <property type="entry name" value="ATPase domain of HSP90 chaperone/DNA topoisomerase II/histidine kinase"/>
    <property type="match status" value="1"/>
</dbReference>
<dbReference type="PROSITE" id="PS50885">
    <property type="entry name" value="HAMP"/>
    <property type="match status" value="1"/>
</dbReference>
<dbReference type="InterPro" id="IPR036097">
    <property type="entry name" value="HisK_dim/P_sf"/>
</dbReference>
<evidence type="ECO:0000259" key="11">
    <source>
        <dbReference type="PROSITE" id="PS50109"/>
    </source>
</evidence>
<dbReference type="PANTHER" id="PTHR44936">
    <property type="entry name" value="SENSOR PROTEIN CREC"/>
    <property type="match status" value="1"/>
</dbReference>
<dbReference type="SMART" id="SM00387">
    <property type="entry name" value="HATPase_c"/>
    <property type="match status" value="1"/>
</dbReference>
<evidence type="ECO:0000256" key="4">
    <source>
        <dbReference type="ARBA" id="ARBA00022475"/>
    </source>
</evidence>
<comment type="subcellular location">
    <subcellularLocation>
        <location evidence="2">Cell membrane</location>
        <topology evidence="2">Multi-pass membrane protein</topology>
    </subcellularLocation>
</comment>
<dbReference type="InterPro" id="IPR003594">
    <property type="entry name" value="HATPase_dom"/>
</dbReference>
<evidence type="ECO:0000256" key="9">
    <source>
        <dbReference type="ARBA" id="ARBA00022840"/>
    </source>
</evidence>
<feature type="transmembrane region" description="Helical" evidence="10">
    <location>
        <begin position="21"/>
        <end position="39"/>
    </location>
</feature>
<dbReference type="EC" id="2.7.13.3" evidence="3"/>
<evidence type="ECO:0000256" key="3">
    <source>
        <dbReference type="ARBA" id="ARBA00012438"/>
    </source>
</evidence>